<dbReference type="EMBL" id="PUIA01000094">
    <property type="protein sequence ID" value="PQO25117.1"/>
    <property type="molecule type" value="Genomic_DNA"/>
</dbReference>
<dbReference type="AlphaFoldDB" id="A0A2S8EYZ4"/>
<name>A0A2S8EYZ4_9BACT</name>
<feature type="chain" id="PRO_5015462184" description="Glycosyl hydrolases family 2 sugar binding domain-containing protein" evidence="1">
    <location>
        <begin position="24"/>
        <end position="380"/>
    </location>
</feature>
<protein>
    <recommendedName>
        <fullName evidence="4">Glycosyl hydrolases family 2 sugar binding domain-containing protein</fullName>
    </recommendedName>
</protein>
<dbReference type="SUPFAM" id="SSF49785">
    <property type="entry name" value="Galactose-binding domain-like"/>
    <property type="match status" value="1"/>
</dbReference>
<sequence length="380" mass="41601">MMRFYQSLAAGLALLLCVSPLVAGEATELINKINAISSEALGYPEAVKAVTALSQMNADAIPEVLAAMKQDRPVAANWLRGAVEAMADKARQAGKPIANDTLIAFIESPAHSPKSRSVAYNLLKQQDEEAAQKLVPSFENDASLELRLLAVDKLIEDAQGKLQDEQTEEAVATYQQALTATRNAHQAKVIADALKELEVEVDTTEHFGFLKNWHVIAAFEFAKGDGFDAVYPPEKEINLEGSYPGKLIDEIPAPAKWQPLTLGKGEKRVDFNKAFAPVKEVVGYAVTTFDSDEAQDVELRWGSPNATKVWVNGNLVASDKVYHAGDNFDQYTAKTKLKPGENTILVKLVQNEQTQSWTNVWHFDLRVCDHLGTAIADAKP</sequence>
<dbReference type="OrthoDB" id="212892at2"/>
<evidence type="ECO:0008006" key="4">
    <source>
        <dbReference type="Google" id="ProtNLM"/>
    </source>
</evidence>
<comment type="caution">
    <text evidence="2">The sequence shown here is derived from an EMBL/GenBank/DDBJ whole genome shotgun (WGS) entry which is preliminary data.</text>
</comment>
<dbReference type="Gene3D" id="2.60.120.260">
    <property type="entry name" value="Galactose-binding domain-like"/>
    <property type="match status" value="1"/>
</dbReference>
<feature type="signal peptide" evidence="1">
    <location>
        <begin position="1"/>
        <end position="23"/>
    </location>
</feature>
<organism evidence="2 3">
    <name type="scientific">Blastopirellula marina</name>
    <dbReference type="NCBI Taxonomy" id="124"/>
    <lineage>
        <taxon>Bacteria</taxon>
        <taxon>Pseudomonadati</taxon>
        <taxon>Planctomycetota</taxon>
        <taxon>Planctomycetia</taxon>
        <taxon>Pirellulales</taxon>
        <taxon>Pirellulaceae</taxon>
        <taxon>Blastopirellula</taxon>
    </lineage>
</organism>
<gene>
    <name evidence="2" type="ORF">C5Y96_26835</name>
</gene>
<evidence type="ECO:0000256" key="1">
    <source>
        <dbReference type="SAM" id="SignalP"/>
    </source>
</evidence>
<reference evidence="2 3" key="1">
    <citation type="submission" date="2018-02" db="EMBL/GenBank/DDBJ databases">
        <title>Comparative genomes isolates from brazilian mangrove.</title>
        <authorList>
            <person name="Araujo J.E."/>
            <person name="Taketani R.G."/>
            <person name="Silva M.C.P."/>
            <person name="Loureco M.V."/>
            <person name="Andreote F.D."/>
        </authorList>
    </citation>
    <scope>NUCLEOTIDE SEQUENCE [LARGE SCALE GENOMIC DNA]</scope>
    <source>
        <strain evidence="2 3">HEX-2 MGV</strain>
    </source>
</reference>
<accession>A0A2S8EYZ4</accession>
<dbReference type="RefSeq" id="WP_146115825.1">
    <property type="nucleotide sequence ID" value="NZ_PUIA01000094.1"/>
</dbReference>
<evidence type="ECO:0000313" key="3">
    <source>
        <dbReference type="Proteomes" id="UP000240009"/>
    </source>
</evidence>
<evidence type="ECO:0000313" key="2">
    <source>
        <dbReference type="EMBL" id="PQO25117.1"/>
    </source>
</evidence>
<dbReference type="Proteomes" id="UP000240009">
    <property type="component" value="Unassembled WGS sequence"/>
</dbReference>
<proteinExistence type="predicted"/>
<dbReference type="InterPro" id="IPR008979">
    <property type="entry name" value="Galactose-bd-like_sf"/>
</dbReference>
<keyword evidence="1" id="KW-0732">Signal</keyword>